<dbReference type="PROSITE" id="PS50929">
    <property type="entry name" value="ABC_TM1F"/>
    <property type="match status" value="1"/>
</dbReference>
<evidence type="ECO:0000313" key="14">
    <source>
        <dbReference type="Proteomes" id="UP000199208"/>
    </source>
</evidence>
<keyword evidence="4 10" id="KW-0812">Transmembrane</keyword>
<feature type="transmembrane region" description="Helical" evidence="10">
    <location>
        <begin position="277"/>
        <end position="304"/>
    </location>
</feature>
<evidence type="ECO:0000256" key="9">
    <source>
        <dbReference type="SAM" id="MobiDB-lite"/>
    </source>
</evidence>
<evidence type="ECO:0000256" key="4">
    <source>
        <dbReference type="ARBA" id="ARBA00022692"/>
    </source>
</evidence>
<keyword evidence="7 10" id="KW-1133">Transmembrane helix</keyword>
<evidence type="ECO:0000256" key="8">
    <source>
        <dbReference type="ARBA" id="ARBA00023136"/>
    </source>
</evidence>
<dbReference type="PANTHER" id="PTHR43394">
    <property type="entry name" value="ATP-DEPENDENT PERMEASE MDL1, MITOCHONDRIAL"/>
    <property type="match status" value="1"/>
</dbReference>
<feature type="transmembrane region" description="Helical" evidence="10">
    <location>
        <begin position="163"/>
        <end position="181"/>
    </location>
</feature>
<dbReference type="PROSITE" id="PS50893">
    <property type="entry name" value="ABC_TRANSPORTER_2"/>
    <property type="match status" value="1"/>
</dbReference>
<dbReference type="GO" id="GO:0016887">
    <property type="term" value="F:ATP hydrolysis activity"/>
    <property type="evidence" value="ECO:0007669"/>
    <property type="project" value="InterPro"/>
</dbReference>
<feature type="domain" description="ABC transporter" evidence="11">
    <location>
        <begin position="342"/>
        <end position="616"/>
    </location>
</feature>
<evidence type="ECO:0000313" key="13">
    <source>
        <dbReference type="EMBL" id="SCZ78629.1"/>
    </source>
</evidence>
<evidence type="ECO:0000256" key="3">
    <source>
        <dbReference type="ARBA" id="ARBA00022475"/>
    </source>
</evidence>
<keyword evidence="8 10" id="KW-0472">Membrane</keyword>
<dbReference type="SUPFAM" id="SSF90123">
    <property type="entry name" value="ABC transporter transmembrane region"/>
    <property type="match status" value="1"/>
</dbReference>
<dbReference type="Gene3D" id="1.20.1560.10">
    <property type="entry name" value="ABC transporter type 1, transmembrane domain"/>
    <property type="match status" value="1"/>
</dbReference>
<dbReference type="InterPro" id="IPR039421">
    <property type="entry name" value="Type_1_exporter"/>
</dbReference>
<dbReference type="PANTHER" id="PTHR43394:SF1">
    <property type="entry name" value="ATP-BINDING CASSETTE SUB-FAMILY B MEMBER 10, MITOCHONDRIAL"/>
    <property type="match status" value="1"/>
</dbReference>
<protein>
    <submittedName>
        <fullName evidence="13">ATP-binding cassette, subfamily B</fullName>
    </submittedName>
</protein>
<feature type="compositionally biased region" description="Low complexity" evidence="9">
    <location>
        <begin position="628"/>
        <end position="644"/>
    </location>
</feature>
<dbReference type="Pfam" id="PF00664">
    <property type="entry name" value="ABC_membrane"/>
    <property type="match status" value="1"/>
</dbReference>
<keyword evidence="5" id="KW-0547">Nucleotide-binding</keyword>
<keyword evidence="14" id="KW-1185">Reference proteome</keyword>
<evidence type="ECO:0000256" key="7">
    <source>
        <dbReference type="ARBA" id="ARBA00022989"/>
    </source>
</evidence>
<dbReference type="EMBL" id="FMWL01000005">
    <property type="protein sequence ID" value="SCZ78629.1"/>
    <property type="molecule type" value="Genomic_DNA"/>
</dbReference>
<dbReference type="OrthoDB" id="9762778at2"/>
<feature type="region of interest" description="Disordered" evidence="9">
    <location>
        <begin position="624"/>
        <end position="644"/>
    </location>
</feature>
<dbReference type="SUPFAM" id="SSF52540">
    <property type="entry name" value="P-loop containing nucleoside triphosphate hydrolases"/>
    <property type="match status" value="1"/>
</dbReference>
<organism evidence="13 14">
    <name type="scientific">Acidaminobacter hydrogenoformans DSM 2784</name>
    <dbReference type="NCBI Taxonomy" id="1120920"/>
    <lineage>
        <taxon>Bacteria</taxon>
        <taxon>Bacillati</taxon>
        <taxon>Bacillota</taxon>
        <taxon>Clostridia</taxon>
        <taxon>Peptostreptococcales</taxon>
        <taxon>Acidaminobacteraceae</taxon>
        <taxon>Acidaminobacter</taxon>
    </lineage>
</organism>
<gene>
    <name evidence="13" type="ORF">SAMN03080599_01355</name>
</gene>
<evidence type="ECO:0000256" key="2">
    <source>
        <dbReference type="ARBA" id="ARBA00022448"/>
    </source>
</evidence>
<evidence type="ECO:0000259" key="11">
    <source>
        <dbReference type="PROSITE" id="PS50893"/>
    </source>
</evidence>
<feature type="domain" description="ABC transmembrane type-1" evidence="12">
    <location>
        <begin position="22"/>
        <end position="306"/>
    </location>
</feature>
<feature type="transmembrane region" description="Helical" evidence="10">
    <location>
        <begin position="62"/>
        <end position="80"/>
    </location>
</feature>
<sequence length="644" mass="71068">MPSGALLKHLKPFLKRKRWHLLGGVIILIIIDLLQLITPRLIGALADLLAQKTATRSDILETIGLILGIAVLVATGRYFWRILIIGTAREAEYWLRNRLYAHVQTLRTDYFNVNKVGDVMALATNDVVSVSHAMGIGTVMLVDAVFITIMTLIFMLFTADLQLTLIALLPMPVIATLVLYGGRLMRKRFKRVQEAFSDMTDLTQETFSGIRIVKTYTREPFQRERFKTSNDLNYKENMSLVKLWGGLFPLVRTIGSVSLVLTLLFGGRAVIDGRISVGAFVAFISYVGMLSWPMMALGWVVNVLQRGSASLSRLNEVFDLKPSYTYGTLEPPKATHDHAPLIELRDLTFTYPGQKTPALKHLTLTIQKGEKVALIGRTGAGKTTLLQLLTKAWASANGQIYLDGYDLNQLSARAIKDRFAVVPQDNFLFSKTIEDNIRFYHTPSENTAGEKASSTQRTLPTVTVTTTPEIVHPETIGKNGITKPTLSIQSAAQAACVHDEILSFPEGYDTLLGERGVNLSGGQKQRVSIARALFRDADILILDDALSAVDTKTEETILRHLNEALADKTALIVSHRISTVKDCDCIYVLTDGEITESGTHAELLDLGGYYRDLYNRQQLEDKLGSGTGAAAGDTGITTAEEVRP</sequence>
<dbReference type="Pfam" id="PF00005">
    <property type="entry name" value="ABC_tran"/>
    <property type="match status" value="1"/>
</dbReference>
<dbReference type="RefSeq" id="WP_139159793.1">
    <property type="nucleotide sequence ID" value="NZ_FMWL01000005.1"/>
</dbReference>
<dbReference type="GO" id="GO:0005524">
    <property type="term" value="F:ATP binding"/>
    <property type="evidence" value="ECO:0007669"/>
    <property type="project" value="UniProtKB-KW"/>
</dbReference>
<proteinExistence type="predicted"/>
<dbReference type="GO" id="GO:0005886">
    <property type="term" value="C:plasma membrane"/>
    <property type="evidence" value="ECO:0007669"/>
    <property type="project" value="UniProtKB-SubCell"/>
</dbReference>
<dbReference type="InterPro" id="IPR027417">
    <property type="entry name" value="P-loop_NTPase"/>
</dbReference>
<evidence type="ECO:0000256" key="5">
    <source>
        <dbReference type="ARBA" id="ARBA00022741"/>
    </source>
</evidence>
<evidence type="ECO:0000259" key="12">
    <source>
        <dbReference type="PROSITE" id="PS50929"/>
    </source>
</evidence>
<keyword evidence="2" id="KW-0813">Transport</keyword>
<dbReference type="InterPro" id="IPR003439">
    <property type="entry name" value="ABC_transporter-like_ATP-bd"/>
</dbReference>
<dbReference type="InterPro" id="IPR003593">
    <property type="entry name" value="AAA+_ATPase"/>
</dbReference>
<reference evidence="13 14" key="1">
    <citation type="submission" date="2016-10" db="EMBL/GenBank/DDBJ databases">
        <authorList>
            <person name="de Groot N.N."/>
        </authorList>
    </citation>
    <scope>NUCLEOTIDE SEQUENCE [LARGE SCALE GENOMIC DNA]</scope>
    <source>
        <strain evidence="13 14">DSM 2784</strain>
    </source>
</reference>
<name>A0A1G5RZ90_9FIRM</name>
<dbReference type="FunFam" id="1.20.1560.10:FF:000011">
    <property type="entry name" value="Multidrug ABC transporter ATP-binding protein"/>
    <property type="match status" value="1"/>
</dbReference>
<dbReference type="InterPro" id="IPR036640">
    <property type="entry name" value="ABC1_TM_sf"/>
</dbReference>
<feature type="transmembrane region" description="Helical" evidence="10">
    <location>
        <begin position="139"/>
        <end position="157"/>
    </location>
</feature>
<dbReference type="AlphaFoldDB" id="A0A1G5RZ90"/>
<dbReference type="Gene3D" id="3.40.50.300">
    <property type="entry name" value="P-loop containing nucleotide triphosphate hydrolases"/>
    <property type="match status" value="1"/>
</dbReference>
<feature type="transmembrane region" description="Helical" evidence="10">
    <location>
        <begin position="243"/>
        <end position="265"/>
    </location>
</feature>
<feature type="transmembrane region" description="Helical" evidence="10">
    <location>
        <begin position="21"/>
        <end position="42"/>
    </location>
</feature>
<keyword evidence="3" id="KW-1003">Cell membrane</keyword>
<dbReference type="InterPro" id="IPR017871">
    <property type="entry name" value="ABC_transporter-like_CS"/>
</dbReference>
<dbReference type="GO" id="GO:0015421">
    <property type="term" value="F:ABC-type oligopeptide transporter activity"/>
    <property type="evidence" value="ECO:0007669"/>
    <property type="project" value="TreeGrafter"/>
</dbReference>
<evidence type="ECO:0000256" key="10">
    <source>
        <dbReference type="SAM" id="Phobius"/>
    </source>
</evidence>
<dbReference type="PROSITE" id="PS00211">
    <property type="entry name" value="ABC_TRANSPORTER_1"/>
    <property type="match status" value="1"/>
</dbReference>
<evidence type="ECO:0000256" key="1">
    <source>
        <dbReference type="ARBA" id="ARBA00004651"/>
    </source>
</evidence>
<evidence type="ECO:0000256" key="6">
    <source>
        <dbReference type="ARBA" id="ARBA00022840"/>
    </source>
</evidence>
<dbReference type="Proteomes" id="UP000199208">
    <property type="component" value="Unassembled WGS sequence"/>
</dbReference>
<keyword evidence="6 13" id="KW-0067">ATP-binding</keyword>
<accession>A0A1G5RZ90</accession>
<comment type="subcellular location">
    <subcellularLocation>
        <location evidence="1">Cell membrane</location>
        <topology evidence="1">Multi-pass membrane protein</topology>
    </subcellularLocation>
</comment>
<dbReference type="InterPro" id="IPR011527">
    <property type="entry name" value="ABC1_TM_dom"/>
</dbReference>
<dbReference type="STRING" id="1120920.SAMN03080599_01355"/>
<dbReference type="SMART" id="SM00382">
    <property type="entry name" value="AAA"/>
    <property type="match status" value="1"/>
</dbReference>
<dbReference type="CDD" id="cd18541">
    <property type="entry name" value="ABC_6TM_TmrB_like"/>
    <property type="match status" value="1"/>
</dbReference>